<keyword evidence="1" id="KW-0472">Membrane</keyword>
<feature type="transmembrane region" description="Helical" evidence="1">
    <location>
        <begin position="247"/>
        <end position="268"/>
    </location>
</feature>
<evidence type="ECO:0000313" key="2">
    <source>
        <dbReference type="EMBL" id="QUI21574.1"/>
    </source>
</evidence>
<dbReference type="Proteomes" id="UP000683246">
    <property type="component" value="Chromosome"/>
</dbReference>
<keyword evidence="1" id="KW-1133">Transmembrane helix</keyword>
<gene>
    <name evidence="2" type="ORF">HZI73_04380</name>
</gene>
<reference evidence="2" key="1">
    <citation type="submission" date="2020-07" db="EMBL/GenBank/DDBJ databases">
        <title>Vallitalea pronyensis genome.</title>
        <authorList>
            <person name="Postec A."/>
        </authorList>
    </citation>
    <scope>NUCLEOTIDE SEQUENCE</scope>
    <source>
        <strain evidence="2">FatNI3</strain>
    </source>
</reference>
<dbReference type="EMBL" id="CP058649">
    <property type="protein sequence ID" value="QUI21574.1"/>
    <property type="molecule type" value="Genomic_DNA"/>
</dbReference>
<dbReference type="KEGG" id="vpy:HZI73_04380"/>
<name>A0A8J8MH99_9FIRM</name>
<dbReference type="AlphaFoldDB" id="A0A8J8MH99"/>
<sequence length="313" mass="35136">MTKLYEIREVLITLYKRYEKWVLPVLKFIFALMVFSKLNGFLNYAKVLNKPIIDVGLAAMASFIPGNWIILLLIVVISSHLAYVSIEAVAIIFIIMLVIYLLYLRLVPKMAYLVIATPLLFSLGIPYVLPVFAGLFIGPLAIIPIGIGIVIYFFGGYIPSIVAIKSTDLTNIPDSLMSMYKTIMDSLLDDKAMLLTIIIFIAVILITYFISRLEFDYIWYFAIIAGGVTNMLGFTVGNIILKTDISLVGVVLGSILAIAVVAACQFMKVSVDYSRAEKVQFEDDDYIYYVRAIPKIKIAKQIKKIKRINSIPK</sequence>
<feature type="transmembrane region" description="Helical" evidence="1">
    <location>
        <begin position="21"/>
        <end position="40"/>
    </location>
</feature>
<proteinExistence type="predicted"/>
<keyword evidence="3" id="KW-1185">Reference proteome</keyword>
<feature type="transmembrane region" description="Helical" evidence="1">
    <location>
        <begin position="192"/>
        <end position="211"/>
    </location>
</feature>
<keyword evidence="1" id="KW-0812">Transmembrane</keyword>
<evidence type="ECO:0000313" key="3">
    <source>
        <dbReference type="Proteomes" id="UP000683246"/>
    </source>
</evidence>
<dbReference type="RefSeq" id="WP_212697045.1">
    <property type="nucleotide sequence ID" value="NZ_CP058649.1"/>
</dbReference>
<protein>
    <submittedName>
        <fullName evidence="2">Uncharacterized protein</fullName>
    </submittedName>
</protein>
<feature type="transmembrane region" description="Helical" evidence="1">
    <location>
        <begin position="83"/>
        <end position="103"/>
    </location>
</feature>
<accession>A0A8J8MH99</accession>
<feature type="transmembrane region" description="Helical" evidence="1">
    <location>
        <begin position="110"/>
        <end position="129"/>
    </location>
</feature>
<organism evidence="2 3">
    <name type="scientific">Vallitalea pronyensis</name>
    <dbReference type="NCBI Taxonomy" id="1348613"/>
    <lineage>
        <taxon>Bacteria</taxon>
        <taxon>Bacillati</taxon>
        <taxon>Bacillota</taxon>
        <taxon>Clostridia</taxon>
        <taxon>Lachnospirales</taxon>
        <taxon>Vallitaleaceae</taxon>
        <taxon>Vallitalea</taxon>
    </lineage>
</organism>
<feature type="transmembrane region" description="Helical" evidence="1">
    <location>
        <begin position="52"/>
        <end position="77"/>
    </location>
</feature>
<feature type="transmembrane region" description="Helical" evidence="1">
    <location>
        <begin position="217"/>
        <end position="240"/>
    </location>
</feature>
<evidence type="ECO:0000256" key="1">
    <source>
        <dbReference type="SAM" id="Phobius"/>
    </source>
</evidence>
<feature type="transmembrane region" description="Helical" evidence="1">
    <location>
        <begin position="135"/>
        <end position="155"/>
    </location>
</feature>